<evidence type="ECO:0000256" key="1">
    <source>
        <dbReference type="SAM" id="Phobius"/>
    </source>
</evidence>
<keyword evidence="4" id="KW-1185">Reference proteome</keyword>
<dbReference type="InterPro" id="IPR011041">
    <property type="entry name" value="Quinoprot_gluc/sorb_DH_b-prop"/>
</dbReference>
<accession>A0A484IBA9</accession>
<dbReference type="RefSeq" id="WP_134483444.1">
    <property type="nucleotide sequence ID" value="NZ_LR216287.1"/>
</dbReference>
<feature type="transmembrane region" description="Helical" evidence="1">
    <location>
        <begin position="92"/>
        <end position="110"/>
    </location>
</feature>
<protein>
    <submittedName>
        <fullName evidence="3">Quinoprotein glucose/ sorbosone dehydrogenase (Modular protein)</fullName>
    </submittedName>
</protein>
<dbReference type="Gene3D" id="2.120.10.30">
    <property type="entry name" value="TolB, C-terminal domain"/>
    <property type="match status" value="1"/>
</dbReference>
<evidence type="ECO:0000313" key="3">
    <source>
        <dbReference type="EMBL" id="VFJ13517.1"/>
    </source>
</evidence>
<name>A0A484IBA9_9ARCH</name>
<gene>
    <name evidence="3" type="ORF">NFRAN_1195</name>
</gene>
<proteinExistence type="predicted"/>
<dbReference type="GeneID" id="39420598"/>
<dbReference type="InterPro" id="IPR012938">
    <property type="entry name" value="Glc/Sorbosone_DH"/>
</dbReference>
<dbReference type="PANTHER" id="PTHR19328:SF13">
    <property type="entry name" value="HIPL1 PROTEIN"/>
    <property type="match status" value="1"/>
</dbReference>
<dbReference type="Pfam" id="PF07995">
    <property type="entry name" value="GSDH"/>
    <property type="match status" value="1"/>
</dbReference>
<dbReference type="OrthoDB" id="6744at2157"/>
<dbReference type="Proteomes" id="UP000294299">
    <property type="component" value="Chromosome NFRAN"/>
</dbReference>
<feature type="domain" description="Glucose/Sorbosone dehydrogenase" evidence="2">
    <location>
        <begin position="135"/>
        <end position="495"/>
    </location>
</feature>
<dbReference type="PANTHER" id="PTHR19328">
    <property type="entry name" value="HEDGEHOG-INTERACTING PROTEIN"/>
    <property type="match status" value="1"/>
</dbReference>
<evidence type="ECO:0000259" key="2">
    <source>
        <dbReference type="Pfam" id="PF07995"/>
    </source>
</evidence>
<evidence type="ECO:0000313" key="4">
    <source>
        <dbReference type="Proteomes" id="UP000294299"/>
    </source>
</evidence>
<dbReference type="AlphaFoldDB" id="A0A484IBA9"/>
<sequence length="503" mass="56284">MVNSYDIYLQVDKNWPWIDNVRNVVQVVNTYNPSICLVSKWLNNKIKTYFLSIAPIEKYILFMLWGILINTMRFRIDFNNNDDTRTRDEKSNRIFVISFVLALAFGFLYTHQIPIAISQSVNDQNLNVEVFVEGLDSPTSMAFLDKNSILVLEKNGQVRLVSNDQLQPQPVLEIPVDFQNERGLLGIAVQENTESDNNSGQASNTKNIFLYYTGVDQDSDELKNLVYKYTWNGQALENPTLMLDLPAIPGPNHDGGKLMIGPDNHLYGIIGDLNHDGMLQNFPDGPNPDDSGIIFRISTVDGSPPADNPFSSDPNDPRSKYFAYGIRNSFGLTFDPVTKTIWETENGPASNDEINIVNPGFNSGWQTIMGPISSSGNTESDLVSFEGSHYADPVLTWLDPPALTDIEFLNSTSLGESYYNNVFVSDYNNGNLYYFEMNPERNGFVLDTIPDLIVDNDEEQDSIIFGSGFGSITDLVTGPDDGYLYILSYDNGVIYRITPASGV</sequence>
<reference evidence="3 4" key="1">
    <citation type="submission" date="2019-02" db="EMBL/GenBank/DDBJ databases">
        <authorList>
            <person name="Lehtovirta-Morley E L."/>
        </authorList>
    </citation>
    <scope>NUCLEOTIDE SEQUENCE [LARGE SCALE GENOMIC DNA]</scope>
    <source>
        <strain evidence="3">NFRAN1</strain>
    </source>
</reference>
<organism evidence="3 4">
    <name type="scientific">Candidatus Nitrosocosmicus franklandianus</name>
    <dbReference type="NCBI Taxonomy" id="1798806"/>
    <lineage>
        <taxon>Archaea</taxon>
        <taxon>Nitrososphaerota</taxon>
        <taxon>Nitrososphaeria</taxon>
        <taxon>Nitrososphaerales</taxon>
        <taxon>Nitrososphaeraceae</taxon>
        <taxon>Candidatus Nitrosocosmicus</taxon>
    </lineage>
</organism>
<keyword evidence="1" id="KW-0812">Transmembrane</keyword>
<feature type="transmembrane region" description="Helical" evidence="1">
    <location>
        <begin position="49"/>
        <end position="71"/>
    </location>
</feature>
<dbReference type="SUPFAM" id="SSF50952">
    <property type="entry name" value="Soluble quinoprotein glucose dehydrogenase"/>
    <property type="match status" value="1"/>
</dbReference>
<dbReference type="EMBL" id="LR216287">
    <property type="protein sequence ID" value="VFJ13517.1"/>
    <property type="molecule type" value="Genomic_DNA"/>
</dbReference>
<dbReference type="KEGG" id="nfn:NFRAN_1195"/>
<keyword evidence="1" id="KW-0472">Membrane</keyword>
<dbReference type="InterPro" id="IPR011042">
    <property type="entry name" value="6-blade_b-propeller_TolB-like"/>
</dbReference>
<keyword evidence="1" id="KW-1133">Transmembrane helix</keyword>